<protein>
    <submittedName>
        <fullName evidence="7">B(0,+)-type amino acid transporter 1</fullName>
    </submittedName>
</protein>
<comment type="subcellular location">
    <subcellularLocation>
        <location evidence="1">Membrane</location>
        <topology evidence="1">Multi-pass membrane protein</topology>
    </subcellularLocation>
</comment>
<dbReference type="AlphaFoldDB" id="L5LN37"/>
<dbReference type="FunFam" id="1.20.1740.10:FF:000095">
    <property type="entry name" value="B(0,+)-type amino acid transporter 1-like"/>
    <property type="match status" value="1"/>
</dbReference>
<feature type="transmembrane region" description="Helical" evidence="6">
    <location>
        <begin position="499"/>
        <end position="515"/>
    </location>
</feature>
<dbReference type="Gene3D" id="1.20.1740.10">
    <property type="entry name" value="Amino acid/polyamine transporter I"/>
    <property type="match status" value="2"/>
</dbReference>
<dbReference type="GO" id="GO:0016020">
    <property type="term" value="C:membrane"/>
    <property type="evidence" value="ECO:0007669"/>
    <property type="project" value="UniProtKB-SubCell"/>
</dbReference>
<dbReference type="Pfam" id="PF13520">
    <property type="entry name" value="AA_permease_2"/>
    <property type="match status" value="2"/>
</dbReference>
<organism evidence="7 8">
    <name type="scientific">Myotis davidii</name>
    <name type="common">David's myotis</name>
    <dbReference type="NCBI Taxonomy" id="225400"/>
    <lineage>
        <taxon>Eukaryota</taxon>
        <taxon>Metazoa</taxon>
        <taxon>Chordata</taxon>
        <taxon>Craniata</taxon>
        <taxon>Vertebrata</taxon>
        <taxon>Euteleostomi</taxon>
        <taxon>Mammalia</taxon>
        <taxon>Eutheria</taxon>
        <taxon>Laurasiatheria</taxon>
        <taxon>Chiroptera</taxon>
        <taxon>Yangochiroptera</taxon>
        <taxon>Vespertilionidae</taxon>
        <taxon>Myotis</taxon>
    </lineage>
</organism>
<dbReference type="Proteomes" id="UP000010556">
    <property type="component" value="Unassembled WGS sequence"/>
</dbReference>
<evidence type="ECO:0000256" key="2">
    <source>
        <dbReference type="ARBA" id="ARBA00022692"/>
    </source>
</evidence>
<gene>
    <name evidence="7" type="ORF">MDA_GLEAN10025615</name>
</gene>
<evidence type="ECO:0000256" key="4">
    <source>
        <dbReference type="ARBA" id="ARBA00023136"/>
    </source>
</evidence>
<feature type="transmembrane region" description="Helical" evidence="6">
    <location>
        <begin position="367"/>
        <end position="392"/>
    </location>
</feature>
<keyword evidence="4 6" id="KW-0472">Membrane</keyword>
<feature type="compositionally biased region" description="Basic residues" evidence="5">
    <location>
        <begin position="656"/>
        <end position="666"/>
    </location>
</feature>
<keyword evidence="8" id="KW-1185">Reference proteome</keyword>
<dbReference type="PANTHER" id="PTHR11785">
    <property type="entry name" value="AMINO ACID TRANSPORTER"/>
    <property type="match status" value="1"/>
</dbReference>
<feature type="transmembrane region" description="Helical" evidence="6">
    <location>
        <begin position="149"/>
        <end position="169"/>
    </location>
</feature>
<proteinExistence type="predicted"/>
<feature type="transmembrane region" description="Helical" evidence="6">
    <location>
        <begin position="469"/>
        <end position="493"/>
    </location>
</feature>
<sequence>MERSRERDGGEGVAGQERGAGRLRLRREIGLWSGVSLIVGSMVGSGIFMSPQGILVYMGSPGASLVVWAACGLLATLSALCFAELGALVPESGGEYAYILHTYGSLPAFLVIYTFVLVSRPASIAAISLSFAEYAVAPFYPGCSSLPPAVLKSMAVACILLLLVVNGWSSKLATQLNDVCTAAKVFSLLVVVVGGVVVLGQGRGRTEALLAAFHNTSRQTGRISMAFYQGLWSFDGWNTLNYVLEELKNPQESLPFHLPEPLPFFKESPVEGPVLVMAPLPSPPLLAAPCLHCSDRLGPLTAAQGICLCVSLWWVSELMEEGHVACVAPGPGTCPAAGMSSVLCSGAWEGPHGLTYGLLSLTVQQNLVWALMIAIPLVTGLYILVNISYLLVLSPNEILSTDAVAVSWGNQVLGAWAWLVPLAVALSTFGSAHGTFFSGSRVCYVAAREGHLPGLLSMIHTRRLTPTPALVFTTAVTLVLVISGNFSNIVNFFRQVRRFLAWVTYGTTISCLLYLRMKKSLPRPYKVPTIVPVVVLLASLYLVLAPIIDHPQIEFLYIFLLLLSGFLVYFLFVYFQHQPKCLQTATLHLQLLLEVAPATKNESQADEPDIILAYFGNCTEDSSDNLNGPTTRWEFAKKEGHFEWDGGVNAPQNAASRHRSPRARGLRARPIRAELRSDELSRLASHWAAILRKWPNSLNSGR</sequence>
<keyword evidence="3 6" id="KW-1133">Transmembrane helix</keyword>
<feature type="transmembrane region" description="Helical" evidence="6">
    <location>
        <begin position="65"/>
        <end position="89"/>
    </location>
</feature>
<evidence type="ECO:0000313" key="8">
    <source>
        <dbReference type="Proteomes" id="UP000010556"/>
    </source>
</evidence>
<dbReference type="GO" id="GO:0015179">
    <property type="term" value="F:L-amino acid transmembrane transporter activity"/>
    <property type="evidence" value="ECO:0007669"/>
    <property type="project" value="TreeGrafter"/>
</dbReference>
<evidence type="ECO:0000256" key="3">
    <source>
        <dbReference type="ARBA" id="ARBA00022989"/>
    </source>
</evidence>
<evidence type="ECO:0000256" key="5">
    <source>
        <dbReference type="SAM" id="MobiDB-lite"/>
    </source>
</evidence>
<feature type="transmembrane region" description="Helical" evidence="6">
    <location>
        <begin position="412"/>
        <end position="432"/>
    </location>
</feature>
<feature type="transmembrane region" description="Helical" evidence="6">
    <location>
        <begin position="29"/>
        <end position="50"/>
    </location>
</feature>
<accession>L5LN37</accession>
<dbReference type="eggNOG" id="KOG1287">
    <property type="taxonomic scope" value="Eukaryota"/>
</dbReference>
<evidence type="ECO:0000256" key="1">
    <source>
        <dbReference type="ARBA" id="ARBA00004141"/>
    </source>
</evidence>
<feature type="transmembrane region" description="Helical" evidence="6">
    <location>
        <begin position="527"/>
        <end position="548"/>
    </location>
</feature>
<feature type="transmembrane region" description="Helical" evidence="6">
    <location>
        <begin position="554"/>
        <end position="575"/>
    </location>
</feature>
<evidence type="ECO:0000313" key="7">
    <source>
        <dbReference type="EMBL" id="ELK27430.1"/>
    </source>
</evidence>
<dbReference type="InterPro" id="IPR050598">
    <property type="entry name" value="AminoAcid_Transporter"/>
</dbReference>
<dbReference type="EMBL" id="KB110330">
    <property type="protein sequence ID" value="ELK27430.1"/>
    <property type="molecule type" value="Genomic_DNA"/>
</dbReference>
<keyword evidence="2 6" id="KW-0812">Transmembrane</keyword>
<dbReference type="InterPro" id="IPR002293">
    <property type="entry name" value="AA/rel_permease1"/>
</dbReference>
<feature type="region of interest" description="Disordered" evidence="5">
    <location>
        <begin position="647"/>
        <end position="666"/>
    </location>
</feature>
<name>L5LN37_MYODS</name>
<dbReference type="PANTHER" id="PTHR11785:SF340">
    <property type="entry name" value="AROMATIC-PREFERRING AMINO ACID TRANSPORTER"/>
    <property type="match status" value="1"/>
</dbReference>
<feature type="transmembrane region" description="Helical" evidence="6">
    <location>
        <begin position="181"/>
        <end position="200"/>
    </location>
</feature>
<evidence type="ECO:0000256" key="6">
    <source>
        <dbReference type="SAM" id="Phobius"/>
    </source>
</evidence>
<reference evidence="8" key="1">
    <citation type="journal article" date="2013" name="Science">
        <title>Comparative analysis of bat genomes provides insight into the evolution of flight and immunity.</title>
        <authorList>
            <person name="Zhang G."/>
            <person name="Cowled C."/>
            <person name="Shi Z."/>
            <person name="Huang Z."/>
            <person name="Bishop-Lilly K.A."/>
            <person name="Fang X."/>
            <person name="Wynne J.W."/>
            <person name="Xiong Z."/>
            <person name="Baker M.L."/>
            <person name="Zhao W."/>
            <person name="Tachedjian M."/>
            <person name="Zhu Y."/>
            <person name="Zhou P."/>
            <person name="Jiang X."/>
            <person name="Ng J."/>
            <person name="Yang L."/>
            <person name="Wu L."/>
            <person name="Xiao J."/>
            <person name="Feng Y."/>
            <person name="Chen Y."/>
            <person name="Sun X."/>
            <person name="Zhang Y."/>
            <person name="Marsh G.A."/>
            <person name="Crameri G."/>
            <person name="Broder C.C."/>
            <person name="Frey K.G."/>
            <person name="Wang L.F."/>
            <person name="Wang J."/>
        </authorList>
    </citation>
    <scope>NUCLEOTIDE SEQUENCE [LARGE SCALE GENOMIC DNA]</scope>
</reference>